<dbReference type="Proteomes" id="UP001066276">
    <property type="component" value="Chromosome 12"/>
</dbReference>
<evidence type="ECO:0000313" key="3">
    <source>
        <dbReference type="Proteomes" id="UP001066276"/>
    </source>
</evidence>
<dbReference type="AlphaFoldDB" id="A0AAV7KZP1"/>
<organism evidence="1 3">
    <name type="scientific">Pleurodeles waltl</name>
    <name type="common">Iberian ribbed newt</name>
    <dbReference type="NCBI Taxonomy" id="8319"/>
    <lineage>
        <taxon>Eukaryota</taxon>
        <taxon>Metazoa</taxon>
        <taxon>Chordata</taxon>
        <taxon>Craniata</taxon>
        <taxon>Vertebrata</taxon>
        <taxon>Euteleostomi</taxon>
        <taxon>Amphibia</taxon>
        <taxon>Batrachia</taxon>
        <taxon>Caudata</taxon>
        <taxon>Salamandroidea</taxon>
        <taxon>Salamandridae</taxon>
        <taxon>Pleurodelinae</taxon>
        <taxon>Pleurodeles</taxon>
    </lineage>
</organism>
<accession>A0AAV7KZP1</accession>
<dbReference type="EMBL" id="JANPWB010000016">
    <property type="protein sequence ID" value="KAJ1083524.1"/>
    <property type="molecule type" value="Genomic_DNA"/>
</dbReference>
<gene>
    <name evidence="1" type="ORF">NDU88_003683</name>
    <name evidence="2" type="ORF">NDU88_003686</name>
</gene>
<keyword evidence="3" id="KW-1185">Reference proteome</keyword>
<name>A0AAV7KZP1_PLEWA</name>
<evidence type="ECO:0000313" key="2">
    <source>
        <dbReference type="EMBL" id="KAJ1083527.1"/>
    </source>
</evidence>
<protein>
    <submittedName>
        <fullName evidence="1">Uncharacterized protein</fullName>
    </submittedName>
</protein>
<comment type="caution">
    <text evidence="1">The sequence shown here is derived from an EMBL/GenBank/DDBJ whole genome shotgun (WGS) entry which is preliminary data.</text>
</comment>
<sequence>MEYYFAVYGYQLKLLIGLEGPHQYTQIRLHCVTRVLDVSQCAITHQVGTLRDDIVNRTWGMERGLNDPLHTTGPLSAPGEALI</sequence>
<proteinExistence type="predicted"/>
<evidence type="ECO:0000313" key="1">
    <source>
        <dbReference type="EMBL" id="KAJ1083524.1"/>
    </source>
</evidence>
<reference evidence="1" key="1">
    <citation type="journal article" date="2022" name="bioRxiv">
        <title>Sequencing and chromosome-scale assembly of the giantPleurodeles waltlgenome.</title>
        <authorList>
            <person name="Brown T."/>
            <person name="Elewa A."/>
            <person name="Iarovenko S."/>
            <person name="Subramanian E."/>
            <person name="Araus A.J."/>
            <person name="Petzold A."/>
            <person name="Susuki M."/>
            <person name="Suzuki K.-i.T."/>
            <person name="Hayashi T."/>
            <person name="Toyoda A."/>
            <person name="Oliveira C."/>
            <person name="Osipova E."/>
            <person name="Leigh N.D."/>
            <person name="Simon A."/>
            <person name="Yun M.H."/>
        </authorList>
    </citation>
    <scope>NUCLEOTIDE SEQUENCE</scope>
    <source>
        <strain evidence="1">20211129_DDA</strain>
        <tissue evidence="1">Liver</tissue>
    </source>
</reference>
<dbReference type="EMBL" id="JANPWB010000016">
    <property type="protein sequence ID" value="KAJ1083527.1"/>
    <property type="molecule type" value="Genomic_DNA"/>
</dbReference>